<name>A0A6A4ILG8_9AGAR</name>
<sequence length="125" mass="14505">MLHRVRSGYSPDRSEHSVYSELLENAQQDLDHCQSELRRLRDLWKKMETQRDVLRAYIAGFRSIMSPIHRLPVELMGEIFQYICCGDIGANCILEVGKPRIPTITLSCVCISWYNMVTSMPVLWS</sequence>
<evidence type="ECO:0000313" key="2">
    <source>
        <dbReference type="Proteomes" id="UP000799118"/>
    </source>
</evidence>
<protein>
    <submittedName>
        <fullName evidence="1">Uncharacterized protein</fullName>
    </submittedName>
</protein>
<proteinExistence type="predicted"/>
<keyword evidence="2" id="KW-1185">Reference proteome</keyword>
<dbReference type="AlphaFoldDB" id="A0A6A4ILG8"/>
<dbReference type="OrthoDB" id="3365698at2759"/>
<feature type="non-terminal residue" evidence="1">
    <location>
        <position position="125"/>
    </location>
</feature>
<organism evidence="1 2">
    <name type="scientific">Gymnopus androsaceus JB14</name>
    <dbReference type="NCBI Taxonomy" id="1447944"/>
    <lineage>
        <taxon>Eukaryota</taxon>
        <taxon>Fungi</taxon>
        <taxon>Dikarya</taxon>
        <taxon>Basidiomycota</taxon>
        <taxon>Agaricomycotina</taxon>
        <taxon>Agaricomycetes</taxon>
        <taxon>Agaricomycetidae</taxon>
        <taxon>Agaricales</taxon>
        <taxon>Marasmiineae</taxon>
        <taxon>Omphalotaceae</taxon>
        <taxon>Gymnopus</taxon>
    </lineage>
</organism>
<reference evidence="1" key="1">
    <citation type="journal article" date="2019" name="Environ. Microbiol.">
        <title>Fungal ecological strategies reflected in gene transcription - a case study of two litter decomposers.</title>
        <authorList>
            <person name="Barbi F."/>
            <person name="Kohler A."/>
            <person name="Barry K."/>
            <person name="Baskaran P."/>
            <person name="Daum C."/>
            <person name="Fauchery L."/>
            <person name="Ihrmark K."/>
            <person name="Kuo A."/>
            <person name="LaButti K."/>
            <person name="Lipzen A."/>
            <person name="Morin E."/>
            <person name="Grigoriev I.V."/>
            <person name="Henrissat B."/>
            <person name="Lindahl B."/>
            <person name="Martin F."/>
        </authorList>
    </citation>
    <scope>NUCLEOTIDE SEQUENCE</scope>
    <source>
        <strain evidence="1">JB14</strain>
    </source>
</reference>
<accession>A0A6A4ILG8</accession>
<dbReference type="Proteomes" id="UP000799118">
    <property type="component" value="Unassembled WGS sequence"/>
</dbReference>
<dbReference type="EMBL" id="ML769386">
    <property type="protein sequence ID" value="KAE9409958.1"/>
    <property type="molecule type" value="Genomic_DNA"/>
</dbReference>
<evidence type="ECO:0000313" key="1">
    <source>
        <dbReference type="EMBL" id="KAE9409958.1"/>
    </source>
</evidence>
<dbReference type="Gene3D" id="1.20.1280.50">
    <property type="match status" value="1"/>
</dbReference>
<gene>
    <name evidence="1" type="ORF">BT96DRAFT_805885</name>
</gene>